<gene>
    <name evidence="2" type="ORF">D9613_004162</name>
</gene>
<feature type="region of interest" description="Disordered" evidence="1">
    <location>
        <begin position="500"/>
        <end position="542"/>
    </location>
</feature>
<feature type="compositionally biased region" description="Polar residues" evidence="1">
    <location>
        <begin position="878"/>
        <end position="890"/>
    </location>
</feature>
<evidence type="ECO:0000313" key="3">
    <source>
        <dbReference type="Proteomes" id="UP000521872"/>
    </source>
</evidence>
<sequence length="1009" mass="110509">MMSHDNRYTTHTRLTATNNRNNGANADAAAAKDSRSAGAKEQGGGGNEKKREARLSKLVISPNLDALLEFEDNLRRMRAAEGGYENGYEGYAPFISSPDSISPQFSPTLSLMSQYSPSSSRFATEKAAVDEGPIGLPPPPRRVKNKAVGGLKRPLSPVVEVVPLSPQRQNLKMSRIENPWINPAPTLDEVFRAHVGDSVTGDRVTAATGDLGESSQQSQKAIRPAGEDEKYKPPPSLDQKENNMLETTTKPRRPLISHAQQPSVSSVDSSSTYSPASTTEDYHPNKRISISSTLYPASSAHSHSHSLYNVPMPHNRSSFIEIYSPTNFTFNQTAHPSDDEPLSPINFASSPVSDDSYATDRRSTSPKPPLPTTPKPIFTRPMLKSRRTSPTSRSPPATRDMSLPPTTNFLDLDERADLIRKTRKLARVFGQTPGAEVMAQQQQQLEHGFSSGSSPYIAGKSRRRGASGFNLTSPRRHSMPLSPDDVSFLSLVSPTFETASFISRSDSPPPEADMAPPPKPRQSRSRHKHSKTVQIRSGSPTSFIDLSDEEAAAAAAAGISSPNADATTPTTNSKPENDESSRGRLSADANPPGSPSKSILEIMSVNDPVEEERKRKRERLAKLHRFLGSKVPAHLVLGIDDIEASLPLPQLTPPASSESESSSSPRRVWLRRRRSSSVVLTPTRWPDDLERVKEDLDDKEKALNVRRAQKMEKVFGVAPPLTMYHTRHCAPAPPPTNGLPPLPISQTAPSSPATSPSSRPLMTIRPTLPSNNSNGARTKSKKNGRPGTSESSKQLLPKGQADGGFGFDHRTTTGQDSYDTSTAHAGPRHTFIYNHYQHSLNSLNDILDRDDRESLAELHQYLNNMEISTPTGDEKEFSSSPPLSGYNNANVARPTMERRASIASTIKSERRRSLPARTSMISISSVSSDLSTLLATPKAEVTTFQVRRRRAAKLTQFFGVNYRELVSDVLESIEIGVEQEQKRGTLRAEEVEDLLSKLRNLKTKRNGLV</sequence>
<feature type="compositionally biased region" description="Low complexity" evidence="1">
    <location>
        <begin position="15"/>
        <end position="29"/>
    </location>
</feature>
<evidence type="ECO:0000313" key="2">
    <source>
        <dbReference type="EMBL" id="KAF4611954.1"/>
    </source>
</evidence>
<feature type="compositionally biased region" description="Basic and acidic residues" evidence="1">
    <location>
        <begin position="225"/>
        <end position="243"/>
    </location>
</feature>
<feature type="region of interest" description="Disordered" evidence="1">
    <location>
        <begin position="331"/>
        <end position="408"/>
    </location>
</feature>
<accession>A0A8H4VL80</accession>
<proteinExistence type="predicted"/>
<feature type="region of interest" description="Disordered" evidence="1">
    <location>
        <begin position="867"/>
        <end position="894"/>
    </location>
</feature>
<feature type="compositionally biased region" description="Basic residues" evidence="1">
    <location>
        <begin position="521"/>
        <end position="531"/>
    </location>
</feature>
<feature type="region of interest" description="Disordered" evidence="1">
    <location>
        <begin position="726"/>
        <end position="822"/>
    </location>
</feature>
<name>A0A8H4VL80_9AGAR</name>
<dbReference type="Proteomes" id="UP000521872">
    <property type="component" value="Unassembled WGS sequence"/>
</dbReference>
<feature type="region of interest" description="Disordered" evidence="1">
    <location>
        <begin position="447"/>
        <end position="482"/>
    </location>
</feature>
<feature type="compositionally biased region" description="Low complexity" evidence="1">
    <location>
        <begin position="259"/>
        <end position="278"/>
    </location>
</feature>
<comment type="caution">
    <text evidence="2">The sequence shown here is derived from an EMBL/GenBank/DDBJ whole genome shotgun (WGS) entry which is preliminary data.</text>
</comment>
<feature type="region of interest" description="Disordered" evidence="1">
    <location>
        <begin position="1"/>
        <end position="51"/>
    </location>
</feature>
<feature type="compositionally biased region" description="Low complexity" evidence="1">
    <location>
        <begin position="656"/>
        <end position="667"/>
    </location>
</feature>
<dbReference type="EMBL" id="JAACJL010000057">
    <property type="protein sequence ID" value="KAF4611954.1"/>
    <property type="molecule type" value="Genomic_DNA"/>
</dbReference>
<dbReference type="AlphaFoldDB" id="A0A8H4VL80"/>
<feature type="compositionally biased region" description="Polar residues" evidence="1">
    <location>
        <begin position="768"/>
        <end position="777"/>
    </location>
</feature>
<protein>
    <submittedName>
        <fullName evidence="2">Uncharacterized protein</fullName>
    </submittedName>
</protein>
<organism evidence="2 3">
    <name type="scientific">Agrocybe pediades</name>
    <dbReference type="NCBI Taxonomy" id="84607"/>
    <lineage>
        <taxon>Eukaryota</taxon>
        <taxon>Fungi</taxon>
        <taxon>Dikarya</taxon>
        <taxon>Basidiomycota</taxon>
        <taxon>Agaricomycotina</taxon>
        <taxon>Agaricomycetes</taxon>
        <taxon>Agaricomycetidae</taxon>
        <taxon>Agaricales</taxon>
        <taxon>Agaricineae</taxon>
        <taxon>Strophariaceae</taxon>
        <taxon>Agrocybe</taxon>
    </lineage>
</organism>
<keyword evidence="3" id="KW-1185">Reference proteome</keyword>
<feature type="compositionally biased region" description="Polar residues" evidence="1">
    <location>
        <begin position="560"/>
        <end position="574"/>
    </location>
</feature>
<reference evidence="2 3" key="1">
    <citation type="submission" date="2019-12" db="EMBL/GenBank/DDBJ databases">
        <authorList>
            <person name="Floudas D."/>
            <person name="Bentzer J."/>
            <person name="Ahren D."/>
            <person name="Johansson T."/>
            <person name="Persson P."/>
            <person name="Tunlid A."/>
        </authorList>
    </citation>
    <scope>NUCLEOTIDE SEQUENCE [LARGE SCALE GENOMIC DNA]</scope>
    <source>
        <strain evidence="2 3">CBS 102.39</strain>
    </source>
</reference>
<feature type="compositionally biased region" description="Low complexity" evidence="1">
    <location>
        <begin position="388"/>
        <end position="399"/>
    </location>
</feature>
<feature type="compositionally biased region" description="Low complexity" evidence="1">
    <location>
        <begin position="744"/>
        <end position="760"/>
    </location>
</feature>
<feature type="region of interest" description="Disordered" evidence="1">
    <location>
        <begin position="203"/>
        <end position="285"/>
    </location>
</feature>
<feature type="compositionally biased region" description="Polar residues" evidence="1">
    <location>
        <begin position="812"/>
        <end position="822"/>
    </location>
</feature>
<feature type="compositionally biased region" description="Polar residues" evidence="1">
    <location>
        <begin position="532"/>
        <end position="542"/>
    </location>
</feature>
<evidence type="ECO:0000256" key="1">
    <source>
        <dbReference type="SAM" id="MobiDB-lite"/>
    </source>
</evidence>
<feature type="region of interest" description="Disordered" evidence="1">
    <location>
        <begin position="650"/>
        <end position="670"/>
    </location>
</feature>
<feature type="compositionally biased region" description="Pro residues" evidence="1">
    <location>
        <begin position="731"/>
        <end position="743"/>
    </location>
</feature>
<feature type="compositionally biased region" description="Pro residues" evidence="1">
    <location>
        <begin position="507"/>
        <end position="520"/>
    </location>
</feature>
<feature type="region of interest" description="Disordered" evidence="1">
    <location>
        <begin position="554"/>
        <end position="613"/>
    </location>
</feature>